<dbReference type="AlphaFoldDB" id="A0A645ARM0"/>
<reference evidence="2" key="1">
    <citation type="submission" date="2019-08" db="EMBL/GenBank/DDBJ databases">
        <authorList>
            <person name="Kucharzyk K."/>
            <person name="Murdoch R.W."/>
            <person name="Higgins S."/>
            <person name="Loffler F."/>
        </authorList>
    </citation>
    <scope>NUCLEOTIDE SEQUENCE</scope>
</reference>
<keyword evidence="1" id="KW-0812">Transmembrane</keyword>
<protein>
    <submittedName>
        <fullName evidence="2">Uncharacterized protein</fullName>
    </submittedName>
</protein>
<sequence length="142" mass="17403">MEHFKSMGRLRFRLFLFVTWVYSVVGVSLGGLLNTIWHTYYFAWFPAIPIYFYLLEITMLIILEKANRKRPDSVVTSYMITRLVKLILTIVFLWVYMVFIGDSLRSFALTVMLFYFICMFFETYMFYLYEKRRMKKKYEDER</sequence>
<evidence type="ECO:0000256" key="1">
    <source>
        <dbReference type="SAM" id="Phobius"/>
    </source>
</evidence>
<comment type="caution">
    <text evidence="2">The sequence shown here is derived from an EMBL/GenBank/DDBJ whole genome shotgun (WGS) entry which is preliminary data.</text>
</comment>
<evidence type="ECO:0000313" key="2">
    <source>
        <dbReference type="EMBL" id="MPM55922.1"/>
    </source>
</evidence>
<feature type="transmembrane region" description="Helical" evidence="1">
    <location>
        <begin position="12"/>
        <end position="37"/>
    </location>
</feature>
<feature type="transmembrane region" description="Helical" evidence="1">
    <location>
        <begin position="107"/>
        <end position="129"/>
    </location>
</feature>
<feature type="transmembrane region" description="Helical" evidence="1">
    <location>
        <begin position="83"/>
        <end position="101"/>
    </location>
</feature>
<name>A0A645ARM0_9ZZZZ</name>
<dbReference type="EMBL" id="VSSQ01015503">
    <property type="protein sequence ID" value="MPM55922.1"/>
    <property type="molecule type" value="Genomic_DNA"/>
</dbReference>
<organism evidence="2">
    <name type="scientific">bioreactor metagenome</name>
    <dbReference type="NCBI Taxonomy" id="1076179"/>
    <lineage>
        <taxon>unclassified sequences</taxon>
        <taxon>metagenomes</taxon>
        <taxon>ecological metagenomes</taxon>
    </lineage>
</organism>
<feature type="transmembrane region" description="Helical" evidence="1">
    <location>
        <begin position="43"/>
        <end position="63"/>
    </location>
</feature>
<keyword evidence="1" id="KW-0472">Membrane</keyword>
<keyword evidence="1" id="KW-1133">Transmembrane helix</keyword>
<proteinExistence type="predicted"/>
<gene>
    <name evidence="2" type="ORF">SDC9_102720</name>
</gene>
<accession>A0A645ARM0</accession>